<evidence type="ECO:0000256" key="2">
    <source>
        <dbReference type="ARBA" id="ARBA00022643"/>
    </source>
</evidence>
<evidence type="ECO:0000256" key="1">
    <source>
        <dbReference type="ARBA" id="ARBA00022630"/>
    </source>
</evidence>
<evidence type="ECO:0000256" key="3">
    <source>
        <dbReference type="ARBA" id="ARBA00023002"/>
    </source>
</evidence>
<dbReference type="Pfam" id="PF00296">
    <property type="entry name" value="Bac_luciferase"/>
    <property type="match status" value="1"/>
</dbReference>
<evidence type="ECO:0000313" key="6">
    <source>
        <dbReference type="EMBL" id="GAA4714208.1"/>
    </source>
</evidence>
<keyword evidence="3" id="KW-0560">Oxidoreductase</keyword>
<keyword evidence="7" id="KW-1185">Reference proteome</keyword>
<keyword evidence="2" id="KW-0288">FMN</keyword>
<keyword evidence="1" id="KW-0285">Flavoprotein</keyword>
<dbReference type="Proteomes" id="UP001500843">
    <property type="component" value="Unassembled WGS sequence"/>
</dbReference>
<dbReference type="RefSeq" id="WP_253873809.1">
    <property type="nucleotide sequence ID" value="NZ_BAABHM010000018.1"/>
</dbReference>
<gene>
    <name evidence="6" type="ORF">GCM10023198_41710</name>
</gene>
<dbReference type="InterPro" id="IPR036661">
    <property type="entry name" value="Luciferase-like_sf"/>
</dbReference>
<dbReference type="InterPro" id="IPR011251">
    <property type="entry name" value="Luciferase-like_dom"/>
</dbReference>
<accession>A0ABP8XT56</accession>
<evidence type="ECO:0000313" key="7">
    <source>
        <dbReference type="Proteomes" id="UP001500843"/>
    </source>
</evidence>
<evidence type="ECO:0000256" key="4">
    <source>
        <dbReference type="ARBA" id="ARBA00023033"/>
    </source>
</evidence>
<protein>
    <recommendedName>
        <fullName evidence="5">Luciferase-like domain-containing protein</fullName>
    </recommendedName>
</protein>
<comment type="caution">
    <text evidence="6">The sequence shown here is derived from an EMBL/GenBank/DDBJ whole genome shotgun (WGS) entry which is preliminary data.</text>
</comment>
<keyword evidence="4" id="KW-0503">Monooxygenase</keyword>
<name>A0ABP8XT56_9MICO</name>
<dbReference type="InterPro" id="IPR051260">
    <property type="entry name" value="Diverse_substr_monoxygenases"/>
</dbReference>
<dbReference type="Gene3D" id="3.20.20.30">
    <property type="entry name" value="Luciferase-like domain"/>
    <property type="match status" value="1"/>
</dbReference>
<evidence type="ECO:0000259" key="5">
    <source>
        <dbReference type="Pfam" id="PF00296"/>
    </source>
</evidence>
<reference evidence="7" key="1">
    <citation type="journal article" date="2019" name="Int. J. Syst. Evol. Microbiol.">
        <title>The Global Catalogue of Microorganisms (GCM) 10K type strain sequencing project: providing services to taxonomists for standard genome sequencing and annotation.</title>
        <authorList>
            <consortium name="The Broad Institute Genomics Platform"/>
            <consortium name="The Broad Institute Genome Sequencing Center for Infectious Disease"/>
            <person name="Wu L."/>
            <person name="Ma J."/>
        </authorList>
    </citation>
    <scope>NUCLEOTIDE SEQUENCE [LARGE SCALE GENOMIC DNA]</scope>
    <source>
        <strain evidence="7">JCM 17975</strain>
    </source>
</reference>
<dbReference type="SUPFAM" id="SSF51679">
    <property type="entry name" value="Bacterial luciferase-like"/>
    <property type="match status" value="1"/>
</dbReference>
<dbReference type="PANTHER" id="PTHR30011:SF16">
    <property type="entry name" value="C2H2 FINGER DOMAIN TRANSCRIPTION FACTOR (EUROFUNG)-RELATED"/>
    <property type="match status" value="1"/>
</dbReference>
<organism evidence="6 7">
    <name type="scientific">Promicromonospora umidemergens</name>
    <dbReference type="NCBI Taxonomy" id="629679"/>
    <lineage>
        <taxon>Bacteria</taxon>
        <taxon>Bacillati</taxon>
        <taxon>Actinomycetota</taxon>
        <taxon>Actinomycetes</taxon>
        <taxon>Micrococcales</taxon>
        <taxon>Promicromonosporaceae</taxon>
        <taxon>Promicromonospora</taxon>
    </lineage>
</organism>
<dbReference type="PANTHER" id="PTHR30011">
    <property type="entry name" value="ALKANESULFONATE MONOOXYGENASE-RELATED"/>
    <property type="match status" value="1"/>
</dbReference>
<proteinExistence type="predicted"/>
<feature type="domain" description="Luciferase-like" evidence="5">
    <location>
        <begin position="11"/>
        <end position="168"/>
    </location>
</feature>
<sequence length="293" mass="32288">MKFGFISSFGTIDQHVALARESEEHGWDGFFTWDAISLDGEWAMPVYDPFAVLAAAATVTERITLGAMVFAVPRHRPWELAQRALTVDRLSGGRLVLPVGVGVTDDRGFTSAPGQAMGLKERAALLDETLAWLEQSWSGEGFEFQGEHISTGPFRFPEQPVNGRIPVWPVGVWDAERPPAKNLKRTLRWDGIVPQLRGTTDDLTTEHITGLVDWLTAHRSDGTEGNGTADARSDRPFEVVLQGKLSPDPAEAAEQARVMADAGVTWWIDSWWDPATVTPELLLEKVRQGPPPI</sequence>
<dbReference type="EMBL" id="BAABHM010000018">
    <property type="protein sequence ID" value="GAA4714208.1"/>
    <property type="molecule type" value="Genomic_DNA"/>
</dbReference>